<sequence length="260" mass="26615">MDLRIAIIGHGAIAVHVRGKLAGLHVTEIAQIVRPGKESGEDAPPRISDLNDLPLHPDLVIDCGGHQALAQHGPVALALGIDVMTVSLGALADRQVEQSLKDAATKGGARLHLVSGAIGGLDALRGASTGAIIEVSYIGRKPPGGWHGSPAEAVLDLDALTEAATHFSGTAREAALAYPKNANVAAAVALAGIGLDQTQVQLIADPTVTENLHEVTAKGDFGTFTFTIAGNGLPQNPRSSSLAAMSIVAALAERQKQIGF</sequence>
<gene>
    <name evidence="6" type="primary">nadX</name>
    <name evidence="9" type="ORF">BC777_1988</name>
</gene>
<dbReference type="Pfam" id="PF01958">
    <property type="entry name" value="Asp_DH_C"/>
    <property type="match status" value="1"/>
</dbReference>
<comment type="catalytic activity">
    <reaction evidence="6">
        <text>L-aspartate + NAD(+) + H2O = oxaloacetate + NH4(+) + NADH + H(+)</text>
        <dbReference type="Rhea" id="RHEA:11788"/>
        <dbReference type="ChEBI" id="CHEBI:15377"/>
        <dbReference type="ChEBI" id="CHEBI:15378"/>
        <dbReference type="ChEBI" id="CHEBI:16452"/>
        <dbReference type="ChEBI" id="CHEBI:28938"/>
        <dbReference type="ChEBI" id="CHEBI:29991"/>
        <dbReference type="ChEBI" id="CHEBI:57540"/>
        <dbReference type="ChEBI" id="CHEBI:57945"/>
        <dbReference type="EC" id="1.4.1.21"/>
    </reaction>
</comment>
<feature type="binding site" evidence="6">
    <location>
        <position position="117"/>
    </location>
    <ligand>
        <name>NAD(+)</name>
        <dbReference type="ChEBI" id="CHEBI:57540"/>
    </ligand>
</feature>
<proteinExistence type="inferred from homology"/>
<evidence type="ECO:0000256" key="4">
    <source>
        <dbReference type="ARBA" id="ARBA00023002"/>
    </source>
</evidence>
<feature type="binding site" evidence="6">
    <location>
        <position position="183"/>
    </location>
    <ligand>
        <name>NAD(+)</name>
        <dbReference type="ChEBI" id="CHEBI:57540"/>
    </ligand>
</feature>
<dbReference type="AlphaFoldDB" id="A0A2M8WQA5"/>
<comment type="function">
    <text evidence="6">Specifically catalyzes the NAD or NADP-dependent dehydrogenation of L-aspartate to iminoaspartate.</text>
</comment>
<evidence type="ECO:0000256" key="1">
    <source>
        <dbReference type="ARBA" id="ARBA00008331"/>
    </source>
</evidence>
<keyword evidence="5 6" id="KW-0520">NAD</keyword>
<feature type="domain" description="Aspartate dehydrogenase" evidence="7">
    <location>
        <begin position="161"/>
        <end position="248"/>
    </location>
</feature>
<evidence type="ECO:0000256" key="5">
    <source>
        <dbReference type="ARBA" id="ARBA00023027"/>
    </source>
</evidence>
<comment type="similarity">
    <text evidence="1 6">Belongs to the L-aspartate dehydrogenase family.</text>
</comment>
<feature type="domain" description="Aspartate/homoserine dehydrogenase NAD-binding" evidence="8">
    <location>
        <begin position="37"/>
        <end position="112"/>
    </location>
</feature>
<evidence type="ECO:0000313" key="10">
    <source>
        <dbReference type="Proteomes" id="UP000228531"/>
    </source>
</evidence>
<evidence type="ECO:0000259" key="8">
    <source>
        <dbReference type="Pfam" id="PF03447"/>
    </source>
</evidence>
<evidence type="ECO:0000313" key="9">
    <source>
        <dbReference type="EMBL" id="PJI93119.1"/>
    </source>
</evidence>
<dbReference type="HAMAP" id="MF_01265">
    <property type="entry name" value="NadX"/>
    <property type="match status" value="1"/>
</dbReference>
<dbReference type="SUPFAM" id="SSF55347">
    <property type="entry name" value="Glyceraldehyde-3-phosphate dehydrogenase-like, C-terminal domain"/>
    <property type="match status" value="1"/>
</dbReference>
<comment type="caution">
    <text evidence="9">The sequence shown here is derived from an EMBL/GenBank/DDBJ whole genome shotgun (WGS) entry which is preliminary data.</text>
</comment>
<name>A0A2M8WQA5_9RHOB</name>
<dbReference type="SUPFAM" id="SSF51735">
    <property type="entry name" value="NAD(P)-binding Rossmann-fold domains"/>
    <property type="match status" value="1"/>
</dbReference>
<accession>A0A2M8WQA5</accession>
<keyword evidence="10" id="KW-1185">Reference proteome</keyword>
<dbReference type="InterPro" id="IPR020626">
    <property type="entry name" value="Asp_DH_prok"/>
</dbReference>
<comment type="catalytic activity">
    <reaction evidence="6">
        <text>L-aspartate + NADP(+) + H2O = oxaloacetate + NH4(+) + NADPH + H(+)</text>
        <dbReference type="Rhea" id="RHEA:11784"/>
        <dbReference type="ChEBI" id="CHEBI:15377"/>
        <dbReference type="ChEBI" id="CHEBI:15378"/>
        <dbReference type="ChEBI" id="CHEBI:16452"/>
        <dbReference type="ChEBI" id="CHEBI:28938"/>
        <dbReference type="ChEBI" id="CHEBI:29991"/>
        <dbReference type="ChEBI" id="CHEBI:57783"/>
        <dbReference type="ChEBI" id="CHEBI:58349"/>
        <dbReference type="EC" id="1.4.1.21"/>
    </reaction>
</comment>
<reference evidence="9 10" key="1">
    <citation type="submission" date="2017-11" db="EMBL/GenBank/DDBJ databases">
        <title>Genomic Encyclopedia of Archaeal and Bacterial Type Strains, Phase II (KMG-II): From Individual Species to Whole Genera.</title>
        <authorList>
            <person name="Goeker M."/>
        </authorList>
    </citation>
    <scope>NUCLEOTIDE SEQUENCE [LARGE SCALE GENOMIC DNA]</scope>
    <source>
        <strain evidence="9 10">DSM 29128</strain>
    </source>
</reference>
<keyword evidence="4 6" id="KW-0560">Oxidoreductase</keyword>
<dbReference type="GO" id="GO:0033735">
    <property type="term" value="F:aspartate dehydrogenase [NAD(P)+] activity"/>
    <property type="evidence" value="ECO:0007669"/>
    <property type="project" value="UniProtKB-EC"/>
</dbReference>
<dbReference type="InterPro" id="IPR005106">
    <property type="entry name" value="Asp/hSer_DH_NAD-bd"/>
</dbReference>
<comment type="pathway">
    <text evidence="6">Cofactor biosynthesis; NAD(+) biosynthesis; iminoaspartate from L-aspartate (dehydrogenase route): step 1/1.</text>
</comment>
<feature type="active site" evidence="6">
    <location>
        <position position="213"/>
    </location>
</feature>
<dbReference type="NCBIfam" id="NF009827">
    <property type="entry name" value="PRK13303.1-2"/>
    <property type="match status" value="1"/>
</dbReference>
<dbReference type="NCBIfam" id="NF009828">
    <property type="entry name" value="PRK13303.1-3"/>
    <property type="match status" value="1"/>
</dbReference>
<dbReference type="Proteomes" id="UP000228531">
    <property type="component" value="Unassembled WGS sequence"/>
</dbReference>
<dbReference type="Gene3D" id="3.30.360.10">
    <property type="entry name" value="Dihydrodipicolinate Reductase, domain 2"/>
    <property type="match status" value="1"/>
</dbReference>
<dbReference type="EMBL" id="PGTY01000001">
    <property type="protein sequence ID" value="PJI93119.1"/>
    <property type="molecule type" value="Genomic_DNA"/>
</dbReference>
<dbReference type="InterPro" id="IPR002811">
    <property type="entry name" value="Asp_DH"/>
</dbReference>
<evidence type="ECO:0000256" key="3">
    <source>
        <dbReference type="ARBA" id="ARBA00022857"/>
    </source>
</evidence>
<dbReference type="UniPathway" id="UPA00253">
    <property type="reaction ID" value="UER00456"/>
</dbReference>
<keyword evidence="2 6" id="KW-0662">Pyridine nucleotide biosynthesis</keyword>
<keyword evidence="3 6" id="KW-0521">NADP</keyword>
<evidence type="ECO:0000256" key="2">
    <source>
        <dbReference type="ARBA" id="ARBA00022642"/>
    </source>
</evidence>
<dbReference type="EC" id="1.4.1.21" evidence="6"/>
<evidence type="ECO:0000256" key="6">
    <source>
        <dbReference type="HAMAP-Rule" id="MF_01265"/>
    </source>
</evidence>
<dbReference type="Pfam" id="PF03447">
    <property type="entry name" value="NAD_binding_3"/>
    <property type="match status" value="1"/>
</dbReference>
<dbReference type="PANTHER" id="PTHR31873:SF6">
    <property type="entry name" value="ASPARTATE DEHYDROGENASE DOMAIN-CONTAINING PROTEIN"/>
    <property type="match status" value="1"/>
</dbReference>
<dbReference type="GO" id="GO:0050661">
    <property type="term" value="F:NADP binding"/>
    <property type="evidence" value="ECO:0007669"/>
    <property type="project" value="UniProtKB-UniRule"/>
</dbReference>
<protein>
    <recommendedName>
        <fullName evidence="6">L-aspartate dehydrogenase</fullName>
        <ecNumber evidence="6">1.4.1.21</ecNumber>
    </recommendedName>
</protein>
<dbReference type="GO" id="GO:0051287">
    <property type="term" value="F:NAD binding"/>
    <property type="evidence" value="ECO:0007669"/>
    <property type="project" value="UniProtKB-UniRule"/>
</dbReference>
<evidence type="ECO:0000259" key="7">
    <source>
        <dbReference type="Pfam" id="PF01958"/>
    </source>
</evidence>
<comment type="miscellaneous">
    <text evidence="6">The iminoaspartate product is unstable in aqueous solution and can decompose to oxaloacetate and ammonia.</text>
</comment>
<dbReference type="GO" id="GO:0016639">
    <property type="term" value="F:oxidoreductase activity, acting on the CH-NH2 group of donors, NAD or NADP as acceptor"/>
    <property type="evidence" value="ECO:0007669"/>
    <property type="project" value="UniProtKB-UniRule"/>
</dbReference>
<dbReference type="InterPro" id="IPR011182">
    <property type="entry name" value="L-Asp_DH"/>
</dbReference>
<dbReference type="PANTHER" id="PTHR31873">
    <property type="entry name" value="L-ASPARTATE DEHYDROGENASE-RELATED"/>
    <property type="match status" value="1"/>
</dbReference>
<dbReference type="GO" id="GO:0009435">
    <property type="term" value="P:NAD+ biosynthetic process"/>
    <property type="evidence" value="ECO:0007669"/>
    <property type="project" value="UniProtKB-UniRule"/>
</dbReference>
<dbReference type="InterPro" id="IPR036291">
    <property type="entry name" value="NAD(P)-bd_dom_sf"/>
</dbReference>
<dbReference type="Gene3D" id="3.40.50.720">
    <property type="entry name" value="NAD(P)-binding Rossmann-like Domain"/>
    <property type="match status" value="1"/>
</dbReference>
<organism evidence="9 10">
    <name type="scientific">Yoonia maricola</name>
    <dbReference type="NCBI Taxonomy" id="420999"/>
    <lineage>
        <taxon>Bacteria</taxon>
        <taxon>Pseudomonadati</taxon>
        <taxon>Pseudomonadota</taxon>
        <taxon>Alphaproteobacteria</taxon>
        <taxon>Rhodobacterales</taxon>
        <taxon>Paracoccaceae</taxon>
        <taxon>Yoonia</taxon>
    </lineage>
</organism>
<dbReference type="PIRSF" id="PIRSF005227">
    <property type="entry name" value="Asp_dh_NAD_syn"/>
    <property type="match status" value="1"/>
</dbReference>